<evidence type="ECO:0000313" key="2">
    <source>
        <dbReference type="EMBL" id="CEM02191.1"/>
    </source>
</evidence>
<protein>
    <recommendedName>
        <fullName evidence="4">Protein kinase domain-containing protein</fullName>
    </recommendedName>
</protein>
<organism evidence="2 3">
    <name type="scientific">Vitrella brassicaformis (strain CCMP3155)</name>
    <dbReference type="NCBI Taxonomy" id="1169540"/>
    <lineage>
        <taxon>Eukaryota</taxon>
        <taxon>Sar</taxon>
        <taxon>Alveolata</taxon>
        <taxon>Colpodellida</taxon>
        <taxon>Vitrellaceae</taxon>
        <taxon>Vitrella</taxon>
    </lineage>
</organism>
<sequence>MPVAEEPDEVCADVGEEEPSILPLPHLSNTAATRLPDHRGTSEAGSSREAAGAPSPSVEGEGEGEGEGEEGDEWLADLGEEETPISHLLCSSSPFSIATRDVADTTNEDSKSQQGVSVAEPCGEGPPPAPTLAHAPPAILRLKSGAEVELRVKLGEGTRGKVMAGVVNRRWMAFKMAIRGAASRTICEEMEAERATMERLQQRRRERGEMGLFLDIYDYAGPSDGATFRASPSEPPQECLYLAQQLVNDPPSSDTFVCLNDLLWEESGGLNLAGISAAHPPTQPGHRRALEDYDSMLPYHCMNNLYVRRSAIARGHSDVSEAANVIFIDHGNTLHTRTPGPLLRRKDDTTPPRPYPGKAALVPTDSSTREVERQLAGFTNFGGAPEQLLYWHRRRQLLNDWSQRVGPFYFEEREIRGADGQLCRQNVHSMANSAVDELRADRVVPAAPKPAQGVWMGEPTVAFQFGLLIHNVLRAERWQRMLERLESWADKSHIEPPDGATEVDKAICALGPGFYRHMQQGLLALSWRHTFSLISEPNGHLKMEEGRRHLHERTQEEGLGWLEGVLQRLEAICPSALQFLPSERCTLAHIDAKLSEVLDLLESVEVPVAEEPDEVCADVGEGELCGWPLFSCCWSVSI</sequence>
<accession>A0A0G4EVR8</accession>
<dbReference type="InParanoid" id="A0A0G4EVR8"/>
<dbReference type="EMBL" id="CDMY01000320">
    <property type="protein sequence ID" value="CEM02191.1"/>
    <property type="molecule type" value="Genomic_DNA"/>
</dbReference>
<evidence type="ECO:0000313" key="3">
    <source>
        <dbReference type="Proteomes" id="UP000041254"/>
    </source>
</evidence>
<name>A0A0G4EVR8_VITBC</name>
<feature type="compositionally biased region" description="Acidic residues" evidence="1">
    <location>
        <begin position="60"/>
        <end position="74"/>
    </location>
</feature>
<feature type="compositionally biased region" description="Acidic residues" evidence="1">
    <location>
        <begin position="1"/>
        <end position="19"/>
    </location>
</feature>
<reference evidence="2 3" key="1">
    <citation type="submission" date="2014-11" db="EMBL/GenBank/DDBJ databases">
        <authorList>
            <person name="Zhu J."/>
            <person name="Qi W."/>
            <person name="Song R."/>
        </authorList>
    </citation>
    <scope>NUCLEOTIDE SEQUENCE [LARGE SCALE GENOMIC DNA]</scope>
</reference>
<dbReference type="AlphaFoldDB" id="A0A0G4EVR8"/>
<feature type="region of interest" description="Disordered" evidence="1">
    <location>
        <begin position="103"/>
        <end position="134"/>
    </location>
</feature>
<dbReference type="Proteomes" id="UP000041254">
    <property type="component" value="Unassembled WGS sequence"/>
</dbReference>
<dbReference type="VEuPathDB" id="CryptoDB:Vbra_13500"/>
<feature type="region of interest" description="Disordered" evidence="1">
    <location>
        <begin position="337"/>
        <end position="367"/>
    </location>
</feature>
<feature type="region of interest" description="Disordered" evidence="1">
    <location>
        <begin position="1"/>
        <end position="74"/>
    </location>
</feature>
<gene>
    <name evidence="2" type="ORF">Vbra_13500</name>
</gene>
<proteinExistence type="predicted"/>
<feature type="compositionally biased region" description="Low complexity" evidence="1">
    <location>
        <begin position="42"/>
        <end position="59"/>
    </location>
</feature>
<dbReference type="PhylomeDB" id="A0A0G4EVR8"/>
<keyword evidence="3" id="KW-1185">Reference proteome</keyword>
<evidence type="ECO:0008006" key="4">
    <source>
        <dbReference type="Google" id="ProtNLM"/>
    </source>
</evidence>
<evidence type="ECO:0000256" key="1">
    <source>
        <dbReference type="SAM" id="MobiDB-lite"/>
    </source>
</evidence>